<sequence>MSSVTVIFPSVLRAKINNHSSITVMGHTIREVIEALEQLAPGMQFNLCYETGELRPYVNIFLEKENIRFLQGLDTPVPTGAHIRILQSVAGG</sequence>
<dbReference type="SUPFAM" id="SSF54285">
    <property type="entry name" value="MoaD/ThiS"/>
    <property type="match status" value="1"/>
</dbReference>
<dbReference type="InterPro" id="IPR052045">
    <property type="entry name" value="Sulfur_Carrier/Prot_Modifier"/>
</dbReference>
<keyword evidence="2" id="KW-1185">Reference proteome</keyword>
<gene>
    <name evidence="1" type="ORF">KSB_71090</name>
</gene>
<dbReference type="InterPro" id="IPR003749">
    <property type="entry name" value="ThiS/MoaD-like"/>
</dbReference>
<dbReference type="RefSeq" id="WP_201374895.1">
    <property type="nucleotide sequence ID" value="NZ_BNJG01000003.1"/>
</dbReference>
<dbReference type="Gene3D" id="3.10.20.30">
    <property type="match status" value="1"/>
</dbReference>
<dbReference type="InterPro" id="IPR016155">
    <property type="entry name" value="Mopterin_synth/thiamin_S_b"/>
</dbReference>
<organism evidence="1 2">
    <name type="scientific">Ktedonobacter robiniae</name>
    <dbReference type="NCBI Taxonomy" id="2778365"/>
    <lineage>
        <taxon>Bacteria</taxon>
        <taxon>Bacillati</taxon>
        <taxon>Chloroflexota</taxon>
        <taxon>Ktedonobacteria</taxon>
        <taxon>Ktedonobacterales</taxon>
        <taxon>Ktedonobacteraceae</taxon>
        <taxon>Ktedonobacter</taxon>
    </lineage>
</organism>
<evidence type="ECO:0000313" key="1">
    <source>
        <dbReference type="EMBL" id="GHO58634.1"/>
    </source>
</evidence>
<name>A0ABQ3V0I7_9CHLR</name>
<evidence type="ECO:0008006" key="3">
    <source>
        <dbReference type="Google" id="ProtNLM"/>
    </source>
</evidence>
<dbReference type="InterPro" id="IPR012675">
    <property type="entry name" value="Beta-grasp_dom_sf"/>
</dbReference>
<protein>
    <recommendedName>
        <fullName evidence="3">Molybdopterin synthase sulfur carrier subunit</fullName>
    </recommendedName>
</protein>
<dbReference type="Proteomes" id="UP000654345">
    <property type="component" value="Unassembled WGS sequence"/>
</dbReference>
<evidence type="ECO:0000313" key="2">
    <source>
        <dbReference type="Proteomes" id="UP000654345"/>
    </source>
</evidence>
<reference evidence="1 2" key="1">
    <citation type="journal article" date="2021" name="Int. J. Syst. Evol. Microbiol.">
        <title>Reticulibacter mediterranei gen. nov., sp. nov., within the new family Reticulibacteraceae fam. nov., and Ktedonospora formicarum gen. nov., sp. nov., Ktedonobacter robiniae sp. nov., Dictyobacter formicarum sp. nov. and Dictyobacter arantiisoli sp. nov., belonging to the class Ktedonobacteria.</title>
        <authorList>
            <person name="Yabe S."/>
            <person name="Zheng Y."/>
            <person name="Wang C.M."/>
            <person name="Sakai Y."/>
            <person name="Abe K."/>
            <person name="Yokota A."/>
            <person name="Donadio S."/>
            <person name="Cavaletti L."/>
            <person name="Monciardini P."/>
        </authorList>
    </citation>
    <scope>NUCLEOTIDE SEQUENCE [LARGE SCALE GENOMIC DNA]</scope>
    <source>
        <strain evidence="1 2">SOSP1-30</strain>
    </source>
</reference>
<accession>A0ABQ3V0I7</accession>
<dbReference type="Pfam" id="PF02597">
    <property type="entry name" value="ThiS"/>
    <property type="match status" value="1"/>
</dbReference>
<dbReference type="EMBL" id="BNJG01000003">
    <property type="protein sequence ID" value="GHO58634.1"/>
    <property type="molecule type" value="Genomic_DNA"/>
</dbReference>
<proteinExistence type="predicted"/>
<dbReference type="PANTHER" id="PTHR38031:SF1">
    <property type="entry name" value="SULFUR CARRIER PROTEIN CYSO"/>
    <property type="match status" value="1"/>
</dbReference>
<comment type="caution">
    <text evidence="1">The sequence shown here is derived from an EMBL/GenBank/DDBJ whole genome shotgun (WGS) entry which is preliminary data.</text>
</comment>
<dbReference type="PANTHER" id="PTHR38031">
    <property type="entry name" value="SULFUR CARRIER PROTEIN SLR0821-RELATED"/>
    <property type="match status" value="1"/>
</dbReference>